<comment type="caution">
    <text evidence="1">The sequence shown here is derived from an EMBL/GenBank/DDBJ whole genome shotgun (WGS) entry which is preliminary data.</text>
</comment>
<dbReference type="Pfam" id="PF18951">
    <property type="entry name" value="DUF5695"/>
    <property type="match status" value="2"/>
</dbReference>
<dbReference type="EMBL" id="ABCK01000005">
    <property type="protein sequence ID" value="EDM28443.1"/>
    <property type="molecule type" value="Genomic_DNA"/>
</dbReference>
<dbReference type="InterPro" id="IPR043750">
    <property type="entry name" value="DUF5695"/>
</dbReference>
<keyword evidence="2" id="KW-1185">Reference proteome</keyword>
<protein>
    <submittedName>
        <fullName evidence="1">Uncharacterized protein</fullName>
    </submittedName>
</protein>
<gene>
    <name evidence="1" type="ORF">LNTAR_11021</name>
</gene>
<dbReference type="STRING" id="313628.LNTAR_11021"/>
<organism evidence="1 2">
    <name type="scientific">Lentisphaera araneosa HTCC2155</name>
    <dbReference type="NCBI Taxonomy" id="313628"/>
    <lineage>
        <taxon>Bacteria</taxon>
        <taxon>Pseudomonadati</taxon>
        <taxon>Lentisphaerota</taxon>
        <taxon>Lentisphaeria</taxon>
        <taxon>Lentisphaerales</taxon>
        <taxon>Lentisphaeraceae</taxon>
        <taxon>Lentisphaera</taxon>
    </lineage>
</organism>
<evidence type="ECO:0000313" key="1">
    <source>
        <dbReference type="EMBL" id="EDM28443.1"/>
    </source>
</evidence>
<proteinExistence type="predicted"/>
<evidence type="ECO:0000313" key="2">
    <source>
        <dbReference type="Proteomes" id="UP000004947"/>
    </source>
</evidence>
<name>A6DJ07_9BACT</name>
<accession>A6DJ07</accession>
<dbReference type="eggNOG" id="ENOG502Z7QN">
    <property type="taxonomic scope" value="Bacteria"/>
</dbReference>
<dbReference type="AlphaFoldDB" id="A6DJ07"/>
<dbReference type="Proteomes" id="UP000004947">
    <property type="component" value="Unassembled WGS sequence"/>
</dbReference>
<dbReference type="OrthoDB" id="9761789at2"/>
<dbReference type="RefSeq" id="WP_007277883.1">
    <property type="nucleotide sequence ID" value="NZ_ABCK01000005.1"/>
</dbReference>
<sequence length="899" mass="102897">MTQNPPAEFIIEENEGHITSLKRKNDPFETEFIRPGNNLGCVNLSYRHKADWIHCDQTGSDELTVSSSFSSSGPLLEWTIKLSNTSHSPLEIGTLELPFQFNEEYTRNPKESFEGRVFKHSHIAGHNSFIFWLPVGGIGAHLLMTPTENTHLEFFEAKNGIYASGGALYSAFIHSKAHVENLTGTWRQENSSKILQAGESISYSFRFHWCDNYSDIRKKIYQSGGIDIRIAPGMVIPRDLKSKIAMRSQQKITRIQAEFPEETEISKLPKHGENEIYEINFQKLGENKLTLHYGDQQETILEFFVSEDLETLIKKRASFIKDFQQHKDPTKWYDGLYSLWDAGAEEGQQKLGPDNPGSQHPYCVSGSDDPSNSKCMYLSEKNVAYPDAEEIASLEYFIENFVWGKHQRTDQEDPYPYGIYGSDSWLTNRNSSNDLIKESTSRPQEGGSQCRMWRTFDYTTYFALYYNMYLIGKQNPDLINYITTDQYLERAYGTAKAYFEVPYNIMMTGGWAHEGWTDWAYTLGNFHEKYLLPLIETLRAEGLDDKADYLEGEWDKKVKFFLYDDDYPFVSEMPVDSTAYESSYAIGKYALTRKLKPDHHLWQHKNTGQWYSHPVIDEAKHKDYLHRQLMANLACRGVLENSYYHYGSDFRAVGTSNYTMSYMSQMGGWAIMDQGLYFEENKFDLIQLGYASLLCSWGLINSGTKESNYGYWYPGKNNDGSVAWGFMPQMQGSEWNSACKDMSRGAWAVCGEIDHGLTAGVEAAATIVVDDPNFGFIAYGGELDETAQKLRVIPRDGVRRQLHYISKNLSFHLTLKSDGFKKDEPIVFSTELNSLEFTLENRSKTSHAIDIEVKGLKPGDYELYSDDQVITSFIVKGEEAQGLSCQIEENFVNVKIRNI</sequence>
<reference evidence="1 2" key="1">
    <citation type="journal article" date="2010" name="J. Bacteriol.">
        <title>Genome sequence of Lentisphaera araneosa HTCC2155T, the type species of the order Lentisphaerales in the phylum Lentisphaerae.</title>
        <authorList>
            <person name="Thrash J.C."/>
            <person name="Cho J.C."/>
            <person name="Vergin K.L."/>
            <person name="Morris R.M."/>
            <person name="Giovannoni S.J."/>
        </authorList>
    </citation>
    <scope>NUCLEOTIDE SEQUENCE [LARGE SCALE GENOMIC DNA]</scope>
    <source>
        <strain evidence="1 2">HTCC2155</strain>
    </source>
</reference>